<feature type="domain" description="Lipoyl-binding" evidence="3">
    <location>
        <begin position="2"/>
        <end position="81"/>
    </location>
</feature>
<gene>
    <name evidence="4" type="ORF">SM757_09875</name>
</gene>
<dbReference type="InterPro" id="IPR003016">
    <property type="entry name" value="2-oxoA_DH_lipoyl-BS"/>
</dbReference>
<dbReference type="CDD" id="cd06849">
    <property type="entry name" value="lipoyl_domain"/>
    <property type="match status" value="1"/>
</dbReference>
<dbReference type="RefSeq" id="WP_322465314.1">
    <property type="nucleotide sequence ID" value="NZ_JAXOJX010000012.1"/>
</dbReference>
<protein>
    <submittedName>
        <fullName evidence="4">Lipoyl domain-containing protein</fullName>
    </submittedName>
</protein>
<accession>A0ABU5ID24</accession>
<organism evidence="4 5">
    <name type="scientific">Azohydromonas lata</name>
    <dbReference type="NCBI Taxonomy" id="45677"/>
    <lineage>
        <taxon>Bacteria</taxon>
        <taxon>Pseudomonadati</taxon>
        <taxon>Pseudomonadota</taxon>
        <taxon>Betaproteobacteria</taxon>
        <taxon>Burkholderiales</taxon>
        <taxon>Sphaerotilaceae</taxon>
        <taxon>Azohydromonas</taxon>
    </lineage>
</organism>
<evidence type="ECO:0000313" key="4">
    <source>
        <dbReference type="EMBL" id="MDZ5456878.1"/>
    </source>
</evidence>
<dbReference type="InterPro" id="IPR011053">
    <property type="entry name" value="Single_hybrid_motif"/>
</dbReference>
<dbReference type="PROSITE" id="PS50968">
    <property type="entry name" value="BIOTINYL_LIPOYL"/>
    <property type="match status" value="1"/>
</dbReference>
<dbReference type="InterPro" id="IPR000089">
    <property type="entry name" value="Biotin_lipoyl"/>
</dbReference>
<dbReference type="PROSITE" id="PS00189">
    <property type="entry name" value="LIPOYL"/>
    <property type="match status" value="1"/>
</dbReference>
<dbReference type="SUPFAM" id="SSF51230">
    <property type="entry name" value="Single hybrid motif"/>
    <property type="match status" value="1"/>
</dbReference>
<evidence type="ECO:0000313" key="5">
    <source>
        <dbReference type="Proteomes" id="UP001293718"/>
    </source>
</evidence>
<evidence type="ECO:0000256" key="1">
    <source>
        <dbReference type="ARBA" id="ARBA00001938"/>
    </source>
</evidence>
<keyword evidence="5" id="KW-1185">Reference proteome</keyword>
<sequence length="84" mass="8768">MNIEITLPADAWQDVEPGTEALVEEWLVAEGSTVAAGQTLASVVVVKANHDIVAPQAGVLEKILVEAESTFKPGQALAMLRSAA</sequence>
<proteinExistence type="predicted"/>
<evidence type="ECO:0000256" key="2">
    <source>
        <dbReference type="ARBA" id="ARBA00022823"/>
    </source>
</evidence>
<keyword evidence="2" id="KW-0450">Lipoyl</keyword>
<comment type="caution">
    <text evidence="4">The sequence shown here is derived from an EMBL/GenBank/DDBJ whole genome shotgun (WGS) entry which is preliminary data.</text>
</comment>
<dbReference type="EMBL" id="JAXOJX010000012">
    <property type="protein sequence ID" value="MDZ5456878.1"/>
    <property type="molecule type" value="Genomic_DNA"/>
</dbReference>
<comment type="cofactor">
    <cofactor evidence="1">
        <name>(R)-lipoate</name>
        <dbReference type="ChEBI" id="CHEBI:83088"/>
    </cofactor>
</comment>
<reference evidence="4 5" key="1">
    <citation type="submission" date="2023-11" db="EMBL/GenBank/DDBJ databases">
        <title>Draft genome of Azohydromonas lata strain H1 (DSM1123), a polyhydroxyalkanoate producer.</title>
        <authorList>
            <person name="Traversa D."/>
            <person name="D'Addabbo P."/>
            <person name="Pazzani C."/>
            <person name="Manzari C."/>
            <person name="Chiara M."/>
            <person name="Scrascia M."/>
        </authorList>
    </citation>
    <scope>NUCLEOTIDE SEQUENCE [LARGE SCALE GENOMIC DNA]</scope>
    <source>
        <strain evidence="4 5">H1</strain>
    </source>
</reference>
<name>A0ABU5ID24_9BURK</name>
<dbReference type="Gene3D" id="2.40.50.100">
    <property type="match status" value="1"/>
</dbReference>
<dbReference type="Pfam" id="PF00364">
    <property type="entry name" value="Biotin_lipoyl"/>
    <property type="match status" value="1"/>
</dbReference>
<evidence type="ECO:0000259" key="3">
    <source>
        <dbReference type="PROSITE" id="PS50968"/>
    </source>
</evidence>
<dbReference type="Proteomes" id="UP001293718">
    <property type="component" value="Unassembled WGS sequence"/>
</dbReference>